<dbReference type="GO" id="GO:0004722">
    <property type="term" value="F:protein serine/threonine phosphatase activity"/>
    <property type="evidence" value="ECO:0007669"/>
    <property type="project" value="InterPro"/>
</dbReference>
<gene>
    <name evidence="2" type="ORF">C3L33_17110</name>
</gene>
<dbReference type="SMART" id="SM00331">
    <property type="entry name" value="PP2C_SIG"/>
    <property type="match status" value="1"/>
</dbReference>
<keyword evidence="3" id="KW-1185">Reference proteome</keyword>
<reference evidence="2 3" key="1">
    <citation type="journal article" date="2019" name="Genome Biol. Evol.">
        <title>The Rhododendron genome and chromosomal organization provide insight into shared whole-genome duplications across the heath family (Ericaceae).</title>
        <authorList>
            <person name="Soza V.L."/>
            <person name="Lindsley D."/>
            <person name="Waalkes A."/>
            <person name="Ramage E."/>
            <person name="Patwardhan R.P."/>
            <person name="Burton J.N."/>
            <person name="Adey A."/>
            <person name="Kumar A."/>
            <person name="Qiu R."/>
            <person name="Shendure J."/>
            <person name="Hall B."/>
        </authorList>
    </citation>
    <scope>NUCLEOTIDE SEQUENCE [LARGE SCALE GENOMIC DNA]</scope>
    <source>
        <strain evidence="2">RSF 1966-606</strain>
    </source>
</reference>
<dbReference type="Proteomes" id="UP000428333">
    <property type="component" value="Linkage Group LG10"/>
</dbReference>
<dbReference type="SUPFAM" id="SSF81606">
    <property type="entry name" value="PP2C-like"/>
    <property type="match status" value="1"/>
</dbReference>
<dbReference type="AlphaFoldDB" id="A0A6A4KZ38"/>
<evidence type="ECO:0000313" key="2">
    <source>
        <dbReference type="EMBL" id="KAE9450990.1"/>
    </source>
</evidence>
<dbReference type="OrthoDB" id="10264738at2759"/>
<dbReference type="CDD" id="cd00143">
    <property type="entry name" value="PP2Cc"/>
    <property type="match status" value="1"/>
</dbReference>
<feature type="domain" description="PPM-type phosphatase" evidence="1">
    <location>
        <begin position="86"/>
        <end position="325"/>
    </location>
</feature>
<dbReference type="EMBL" id="QEFC01002732">
    <property type="protein sequence ID" value="KAE9450990.1"/>
    <property type="molecule type" value="Genomic_DNA"/>
</dbReference>
<dbReference type="Gene3D" id="3.60.40.10">
    <property type="entry name" value="PPM-type phosphatase domain"/>
    <property type="match status" value="1"/>
</dbReference>
<dbReference type="SMART" id="SM00332">
    <property type="entry name" value="PP2Cc"/>
    <property type="match status" value="1"/>
</dbReference>
<protein>
    <recommendedName>
        <fullName evidence="1">PPM-type phosphatase domain-containing protein</fullName>
    </recommendedName>
</protein>
<dbReference type="InterPro" id="IPR015655">
    <property type="entry name" value="PP2C"/>
</dbReference>
<name>A0A6A4KZ38_9ERIC</name>
<dbReference type="PROSITE" id="PS51746">
    <property type="entry name" value="PPM_2"/>
    <property type="match status" value="1"/>
</dbReference>
<proteinExistence type="predicted"/>
<dbReference type="Pfam" id="PF00481">
    <property type="entry name" value="PP2C"/>
    <property type="match status" value="1"/>
</dbReference>
<sequence>MGSRDERRRHNLVPLAALISREMRSEKMEKPTLRYGYAAQSRKGEDYFLMKTDCQRIQGNAASAFSVFAVSDFDALISLFFFRHLIAQLCCLSSFLNHGFLLYFQIFDGHNGSAAATFSRDNLLNHVLGAFPRGLGRDEWLQALPRALVAGFVKTDKEFQSRGETSGTTVTFVVVDRWTVTVASVGDSRCILDTQGGAVSELTVDHRLEENVEERERVTASGGEVGRLSIIGGVEVRCFLFKGSIGDMDVGEFIVPIPFVKQVKLSSAGGRLIIASDGIWDALSSEMAAKACRGLPAELAARQVVKEALRTRGLKDDTTCIVVDIIPPDNSIEPLPTPKKQNKLRALFFRKKSHDSANKLSKKLSAVGIVEEIFEEGSAMLAERLGSGECSSQSTTGLFICAVCQVDLAPSEGISVHAGSIFSMSSKPWQGPFLCADCRDKKDAMEGKRPSGVKVA</sequence>
<evidence type="ECO:0000259" key="1">
    <source>
        <dbReference type="PROSITE" id="PS51746"/>
    </source>
</evidence>
<feature type="non-terminal residue" evidence="2">
    <location>
        <position position="1"/>
    </location>
</feature>
<dbReference type="InterPro" id="IPR036457">
    <property type="entry name" value="PPM-type-like_dom_sf"/>
</dbReference>
<evidence type="ECO:0000313" key="3">
    <source>
        <dbReference type="Proteomes" id="UP000428333"/>
    </source>
</evidence>
<accession>A0A6A4KZ38</accession>
<comment type="caution">
    <text evidence="2">The sequence shown here is derived from an EMBL/GenBank/DDBJ whole genome shotgun (WGS) entry which is preliminary data.</text>
</comment>
<organism evidence="2 3">
    <name type="scientific">Rhododendron williamsianum</name>
    <dbReference type="NCBI Taxonomy" id="262921"/>
    <lineage>
        <taxon>Eukaryota</taxon>
        <taxon>Viridiplantae</taxon>
        <taxon>Streptophyta</taxon>
        <taxon>Embryophyta</taxon>
        <taxon>Tracheophyta</taxon>
        <taxon>Spermatophyta</taxon>
        <taxon>Magnoliopsida</taxon>
        <taxon>eudicotyledons</taxon>
        <taxon>Gunneridae</taxon>
        <taxon>Pentapetalae</taxon>
        <taxon>asterids</taxon>
        <taxon>Ericales</taxon>
        <taxon>Ericaceae</taxon>
        <taxon>Ericoideae</taxon>
        <taxon>Rhodoreae</taxon>
        <taxon>Rhododendron</taxon>
    </lineage>
</organism>
<dbReference type="InterPro" id="IPR001932">
    <property type="entry name" value="PPM-type_phosphatase-like_dom"/>
</dbReference>
<dbReference type="PANTHER" id="PTHR47992">
    <property type="entry name" value="PROTEIN PHOSPHATASE"/>
    <property type="match status" value="1"/>
</dbReference>